<gene>
    <name evidence="2" type="ORF">JVT61DRAFT_7143</name>
</gene>
<proteinExistence type="predicted"/>
<organism evidence="2 3">
    <name type="scientific">Boletus reticuloceps</name>
    <dbReference type="NCBI Taxonomy" id="495285"/>
    <lineage>
        <taxon>Eukaryota</taxon>
        <taxon>Fungi</taxon>
        <taxon>Dikarya</taxon>
        <taxon>Basidiomycota</taxon>
        <taxon>Agaricomycotina</taxon>
        <taxon>Agaricomycetes</taxon>
        <taxon>Agaricomycetidae</taxon>
        <taxon>Boletales</taxon>
        <taxon>Boletineae</taxon>
        <taxon>Boletaceae</taxon>
        <taxon>Boletoideae</taxon>
        <taxon>Boletus</taxon>
    </lineage>
</organism>
<keyword evidence="3" id="KW-1185">Reference proteome</keyword>
<reference evidence="2" key="1">
    <citation type="submission" date="2021-03" db="EMBL/GenBank/DDBJ databases">
        <title>Evolutionary innovations through gain and loss of genes in the ectomycorrhizal Boletales.</title>
        <authorList>
            <person name="Wu G."/>
            <person name="Miyauchi S."/>
            <person name="Morin E."/>
            <person name="Yang Z.-L."/>
            <person name="Xu J."/>
            <person name="Martin F.M."/>
        </authorList>
    </citation>
    <scope>NUCLEOTIDE SEQUENCE</scope>
    <source>
        <strain evidence="2">BR01</strain>
    </source>
</reference>
<accession>A0A8I2YJ69</accession>
<dbReference type="Proteomes" id="UP000683000">
    <property type="component" value="Unassembled WGS sequence"/>
</dbReference>
<feature type="compositionally biased region" description="Low complexity" evidence="1">
    <location>
        <begin position="86"/>
        <end position="96"/>
    </location>
</feature>
<dbReference type="OrthoDB" id="2707444at2759"/>
<evidence type="ECO:0000313" key="3">
    <source>
        <dbReference type="Proteomes" id="UP000683000"/>
    </source>
</evidence>
<evidence type="ECO:0000256" key="1">
    <source>
        <dbReference type="SAM" id="MobiDB-lite"/>
    </source>
</evidence>
<feature type="region of interest" description="Disordered" evidence="1">
    <location>
        <begin position="26"/>
        <end position="106"/>
    </location>
</feature>
<dbReference type="AlphaFoldDB" id="A0A8I2YJ69"/>
<sequence>MKGWTKGGELKGGATEVISILDSNEDLGTSGALRPPAVSAVQTSTSRPDPPPQPSQWSSAAPLPAPKPVTAPTPTMLVLTSTPSRPQDTQQQDNNPPSQPPSSPPYICSRMHGYQLHWMVFKLFMTLDELFNLLVERCWIQLPPNLNLHVLEDWRCH</sequence>
<comment type="caution">
    <text evidence="2">The sequence shown here is derived from an EMBL/GenBank/DDBJ whole genome shotgun (WGS) entry which is preliminary data.</text>
</comment>
<dbReference type="EMBL" id="JAGFBS010000025">
    <property type="protein sequence ID" value="KAG6372747.1"/>
    <property type="molecule type" value="Genomic_DNA"/>
</dbReference>
<evidence type="ECO:0000313" key="2">
    <source>
        <dbReference type="EMBL" id="KAG6372747.1"/>
    </source>
</evidence>
<protein>
    <submittedName>
        <fullName evidence="2">Uncharacterized protein</fullName>
    </submittedName>
</protein>
<name>A0A8I2YJ69_9AGAM</name>